<dbReference type="PANTHER" id="PTHR12558">
    <property type="entry name" value="CELL DIVISION CYCLE 16,23,27"/>
    <property type="match status" value="1"/>
</dbReference>
<dbReference type="Pfam" id="PF14559">
    <property type="entry name" value="TPR_19"/>
    <property type="match status" value="2"/>
</dbReference>
<feature type="region of interest" description="Disordered" evidence="2">
    <location>
        <begin position="549"/>
        <end position="592"/>
    </location>
</feature>
<dbReference type="EMBL" id="JBHPBY010000069">
    <property type="protein sequence ID" value="MFC1849967.1"/>
    <property type="molecule type" value="Genomic_DNA"/>
</dbReference>
<dbReference type="PROSITE" id="PS50293">
    <property type="entry name" value="TPR_REGION"/>
    <property type="match status" value="1"/>
</dbReference>
<feature type="repeat" description="TPR" evidence="1">
    <location>
        <begin position="136"/>
        <end position="169"/>
    </location>
</feature>
<name>A0ABV6YUT4_UNCC1</name>
<reference evidence="3 4" key="1">
    <citation type="submission" date="2024-09" db="EMBL/GenBank/DDBJ databases">
        <title>Laminarin stimulates single cell rates of sulfate reduction while oxygen inhibits transcriptomic activity in coastal marine sediment.</title>
        <authorList>
            <person name="Lindsay M."/>
            <person name="Orcutt B."/>
            <person name="Emerson D."/>
            <person name="Stepanauskas R."/>
            <person name="D'Angelo T."/>
        </authorList>
    </citation>
    <scope>NUCLEOTIDE SEQUENCE [LARGE SCALE GENOMIC DNA]</scope>
    <source>
        <strain evidence="3">SAG AM-311-K15</strain>
    </source>
</reference>
<feature type="region of interest" description="Disordered" evidence="2">
    <location>
        <begin position="25"/>
        <end position="53"/>
    </location>
</feature>
<feature type="repeat" description="TPR" evidence="1">
    <location>
        <begin position="204"/>
        <end position="237"/>
    </location>
</feature>
<keyword evidence="4" id="KW-1185">Reference proteome</keyword>
<dbReference type="SUPFAM" id="SSF48452">
    <property type="entry name" value="TPR-like"/>
    <property type="match status" value="2"/>
</dbReference>
<dbReference type="PROSITE" id="PS50005">
    <property type="entry name" value="TPR"/>
    <property type="match status" value="6"/>
</dbReference>
<dbReference type="InterPro" id="IPR011990">
    <property type="entry name" value="TPR-like_helical_dom_sf"/>
</dbReference>
<comment type="caution">
    <text evidence="3">The sequence shown here is derived from an EMBL/GenBank/DDBJ whole genome shotgun (WGS) entry which is preliminary data.</text>
</comment>
<proteinExistence type="predicted"/>
<dbReference type="Pfam" id="PF13432">
    <property type="entry name" value="TPR_16"/>
    <property type="match status" value="1"/>
</dbReference>
<feature type="repeat" description="TPR" evidence="1">
    <location>
        <begin position="306"/>
        <end position="339"/>
    </location>
</feature>
<feature type="repeat" description="TPR" evidence="1">
    <location>
        <begin position="238"/>
        <end position="271"/>
    </location>
</feature>
<protein>
    <submittedName>
        <fullName evidence="3">Tetratricopeptide repeat protein</fullName>
    </submittedName>
</protein>
<dbReference type="Gene3D" id="1.25.40.10">
    <property type="entry name" value="Tetratricopeptide repeat domain"/>
    <property type="match status" value="3"/>
</dbReference>
<evidence type="ECO:0000313" key="3">
    <source>
        <dbReference type="EMBL" id="MFC1849967.1"/>
    </source>
</evidence>
<evidence type="ECO:0000313" key="4">
    <source>
        <dbReference type="Proteomes" id="UP001594351"/>
    </source>
</evidence>
<evidence type="ECO:0000256" key="2">
    <source>
        <dbReference type="SAM" id="MobiDB-lite"/>
    </source>
</evidence>
<organism evidence="3 4">
    <name type="scientific">candidate division CSSED10-310 bacterium</name>
    <dbReference type="NCBI Taxonomy" id="2855610"/>
    <lineage>
        <taxon>Bacteria</taxon>
        <taxon>Bacteria division CSSED10-310</taxon>
    </lineage>
</organism>
<dbReference type="Pfam" id="PF13414">
    <property type="entry name" value="TPR_11"/>
    <property type="match status" value="1"/>
</dbReference>
<evidence type="ECO:0000256" key="1">
    <source>
        <dbReference type="PROSITE-ProRule" id="PRU00339"/>
    </source>
</evidence>
<dbReference type="InterPro" id="IPR019734">
    <property type="entry name" value="TPR_rpt"/>
</dbReference>
<dbReference type="Proteomes" id="UP001594351">
    <property type="component" value="Unassembled WGS sequence"/>
</dbReference>
<feature type="repeat" description="TPR" evidence="1">
    <location>
        <begin position="374"/>
        <end position="407"/>
    </location>
</feature>
<accession>A0ABV6YUT4</accession>
<feature type="repeat" description="TPR" evidence="1">
    <location>
        <begin position="56"/>
        <end position="89"/>
    </location>
</feature>
<dbReference type="PANTHER" id="PTHR12558:SF13">
    <property type="entry name" value="CELL DIVISION CYCLE PROTEIN 27 HOMOLOG"/>
    <property type="match status" value="1"/>
</dbReference>
<dbReference type="SMART" id="SM00028">
    <property type="entry name" value="TPR"/>
    <property type="match status" value="11"/>
</dbReference>
<sequence>MKKFLYFGFILLTWLLVVSGCTTLPHKTSSKPSSLEGKKRTVDQEIKKPPRDTTKASYHYGLGKIFLSEGEIDKALTNFKEALTYDPDSAYLNYTLGFLLLSLADAERHDMKIRLGAFQRAEYYLENAYAIDNQDLDTLLALADTKSALQKHEAAIALFKKVISMDPKKGQVQFSLAQELTKVHRFRESNDYLKNLLPHPPRLTNPHFLMGFNLYQLEKWDQALPYFQKAYQFNAYDPNLVDYLGRLYEYKKQYQEALDIYKRIAYVSPKDSLFYEKFVRMLMILKKYEEAEQVIQDILADGVEKYMWYYFLGLIYEMREDLKTAVTYFEKAFSINNEDRRLIVELSYIYYRLGNKTKSTKILEDAVKRFPNDPDYYLYLGEAYLRAEDYQKTLKTFKQGISLDKNNENLHMQLATVYEKLKLDQEVERTLEKVIDINKQNADALNFLGYFYAERSMKLTKAETYLEQALVLDPENGAFIDSLGWIYYKQKRYNDALEKLLQATRILDHKDAVVLDHLADTYYQLGCFAIAVNVWKKALTLTEKDASDNQERLRQKISENEGKIDNANDPGCQSPDFILRTSTSPDEGTPDK</sequence>
<dbReference type="PROSITE" id="PS51257">
    <property type="entry name" value="PROKAR_LIPOPROTEIN"/>
    <property type="match status" value="1"/>
</dbReference>
<feature type="compositionally biased region" description="Basic and acidic residues" evidence="2">
    <location>
        <begin position="549"/>
        <end position="566"/>
    </location>
</feature>
<keyword evidence="1" id="KW-0802">TPR repeat</keyword>
<feature type="compositionally biased region" description="Basic and acidic residues" evidence="2">
    <location>
        <begin position="36"/>
        <end position="53"/>
    </location>
</feature>
<gene>
    <name evidence="3" type="ORF">ACFL27_07235</name>
</gene>